<gene>
    <name evidence="1" type="ORF">N288_23100</name>
</gene>
<protein>
    <submittedName>
        <fullName evidence="1">Uncharacterized protein</fullName>
    </submittedName>
</protein>
<dbReference type="Proteomes" id="UP000017805">
    <property type="component" value="Chromosome"/>
</dbReference>
<evidence type="ECO:0000313" key="1">
    <source>
        <dbReference type="EMBL" id="AGX06459.1"/>
    </source>
</evidence>
<sequence length="389" mass="44274">MLKKVLKKKESSLVIGVGRKFGKWEDKEDSYIIGSTLNPIQLSKKQMQILSLLDATSTFEGWKIKINKLGLSLSEQEFKALVDFYRESKLLVEIKGPFREELKGYMVVRNGVALGFEQGNWCVGAHNNAGERVFLSEEEYKVWISASGNNSILDVLRNIGELFKCDKQKAIVLFKKYAPIFAGKLLWTIEYVEEVESSHNYEDIKIQNLADNSIILPVGQEIKINGNEKYLVELGQSVSILTDTEFIIWTILHQQVTTIEDLTESLELDAESMNKEILPTLFEKNVIVRWDNAELKRQKFHFIPKGAAIKSLGDSEVIMKASPLAKFKRIPMVAYLTWSNIAPGFSQESVIMALSEDLQITADEAESYFLDILPFLIKNYLVDIVMKED</sequence>
<accession>U5LF17</accession>
<dbReference type="OrthoDB" id="10010346at2"/>
<dbReference type="EMBL" id="CP006643">
    <property type="protein sequence ID" value="AGX06459.1"/>
    <property type="molecule type" value="Genomic_DNA"/>
</dbReference>
<dbReference type="HOGENOM" id="CLU_709135_0_0_9"/>
<proteinExistence type="predicted"/>
<dbReference type="STRING" id="1367477.N288_23100"/>
<reference evidence="1 2" key="1">
    <citation type="submission" date="2013-07" db="EMBL/GenBank/DDBJ databases">
        <title>Complete genome sequence of Bacillus infantis NRRL B-14911 that has potential to induce cardiac disease by antigenic mimicry.</title>
        <authorList>
            <person name="Massilamany C."/>
            <person name="Smith T.P.L."/>
            <person name="Loy J.D."/>
            <person name="Barletta R."/>
            <person name="Reddy J."/>
        </authorList>
    </citation>
    <scope>NUCLEOTIDE SEQUENCE [LARGE SCALE GENOMIC DNA]</scope>
    <source>
        <strain evidence="1 2">NRRL B-14911</strain>
    </source>
</reference>
<keyword evidence="2" id="KW-1185">Reference proteome</keyword>
<dbReference type="KEGG" id="bif:N288_23100"/>
<name>U5LF17_9BACI</name>
<organism evidence="1 2">
    <name type="scientific">Bacillus infantis NRRL B-14911</name>
    <dbReference type="NCBI Taxonomy" id="1367477"/>
    <lineage>
        <taxon>Bacteria</taxon>
        <taxon>Bacillati</taxon>
        <taxon>Bacillota</taxon>
        <taxon>Bacilli</taxon>
        <taxon>Bacillales</taxon>
        <taxon>Bacillaceae</taxon>
        <taxon>Bacillus</taxon>
    </lineage>
</organism>
<dbReference type="RefSeq" id="WP_009792766.1">
    <property type="nucleotide sequence ID" value="NC_022524.1"/>
</dbReference>
<evidence type="ECO:0000313" key="2">
    <source>
        <dbReference type="Proteomes" id="UP000017805"/>
    </source>
</evidence>
<dbReference type="PATRIC" id="fig|1367477.3.peg.4611"/>
<dbReference type="AlphaFoldDB" id="U5LF17"/>